<dbReference type="OrthoDB" id="239053at2759"/>
<dbReference type="InterPro" id="IPR044865">
    <property type="entry name" value="MRH_dom"/>
</dbReference>
<keyword evidence="4" id="KW-0256">Endoplasmic reticulum</keyword>
<evidence type="ECO:0000256" key="1">
    <source>
        <dbReference type="ARBA" id="ARBA00004319"/>
    </source>
</evidence>
<reference evidence="11 12" key="1">
    <citation type="submission" date="2018-04" db="EMBL/GenBank/DDBJ databases">
        <title>The genome of golden apple snail Pomacea canaliculata provides insight into stress tolerance and invasive adaptation.</title>
        <authorList>
            <person name="Liu C."/>
            <person name="Liu B."/>
            <person name="Ren Y."/>
            <person name="Zhang Y."/>
            <person name="Wang H."/>
            <person name="Li S."/>
            <person name="Jiang F."/>
            <person name="Yin L."/>
            <person name="Zhang G."/>
            <person name="Qian W."/>
            <person name="Fan W."/>
        </authorList>
    </citation>
    <scope>NUCLEOTIDE SEQUENCE [LARGE SCALE GENOMIC DNA]</scope>
    <source>
        <strain evidence="11">SZHN2017</strain>
        <tissue evidence="11">Muscle</tissue>
    </source>
</reference>
<accession>A0A2T7NYW5</accession>
<dbReference type="InterPro" id="IPR012913">
    <property type="entry name" value="OS9-like_dom"/>
</dbReference>
<evidence type="ECO:0000313" key="12">
    <source>
        <dbReference type="Proteomes" id="UP000245119"/>
    </source>
</evidence>
<keyword evidence="2" id="KW-0732">Signal</keyword>
<evidence type="ECO:0000256" key="7">
    <source>
        <dbReference type="ARBA" id="ARBA00041108"/>
    </source>
</evidence>
<keyword evidence="3" id="KW-0677">Repeat</keyword>
<evidence type="ECO:0000256" key="5">
    <source>
        <dbReference type="ARBA" id="ARBA00023157"/>
    </source>
</evidence>
<dbReference type="Gene3D" id="2.70.130.10">
    <property type="entry name" value="Mannose-6-phosphate receptor binding domain"/>
    <property type="match status" value="2"/>
</dbReference>
<protein>
    <recommendedName>
        <fullName evidence="7">Endoplasmic reticulum lectin 1</fullName>
    </recommendedName>
    <alternativeName>
        <fullName evidence="8">ER lectin</fullName>
    </alternativeName>
</protein>
<feature type="region of interest" description="Disordered" evidence="9">
    <location>
        <begin position="294"/>
        <end position="331"/>
    </location>
</feature>
<dbReference type="PANTHER" id="PTHR15414">
    <property type="entry name" value="OS-9-RELATED"/>
    <property type="match status" value="1"/>
</dbReference>
<keyword evidence="12" id="KW-1185">Reference proteome</keyword>
<evidence type="ECO:0000256" key="4">
    <source>
        <dbReference type="ARBA" id="ARBA00022824"/>
    </source>
</evidence>
<dbReference type="InterPro" id="IPR045149">
    <property type="entry name" value="OS-9-like"/>
</dbReference>
<dbReference type="GO" id="GO:0030970">
    <property type="term" value="P:retrograde protein transport, ER to cytosol"/>
    <property type="evidence" value="ECO:0007669"/>
    <property type="project" value="TreeGrafter"/>
</dbReference>
<dbReference type="FunFam" id="2.70.130.10:FF:000003">
    <property type="entry name" value="Endoplasmic reticulum lectin 1"/>
    <property type="match status" value="1"/>
</dbReference>
<comment type="caution">
    <text evidence="11">The sequence shown here is derived from an EMBL/GenBank/DDBJ whole genome shotgun (WGS) entry which is preliminary data.</text>
</comment>
<feature type="domain" description="MRH" evidence="10">
    <location>
        <begin position="345"/>
        <end position="468"/>
    </location>
</feature>
<dbReference type="PANTHER" id="PTHR15414:SF0">
    <property type="entry name" value="ENDOPLASMIC RETICULUM LECTIN 1"/>
    <property type="match status" value="1"/>
</dbReference>
<feature type="region of interest" description="Disordered" evidence="9">
    <location>
        <begin position="1"/>
        <end position="30"/>
    </location>
</feature>
<evidence type="ECO:0000259" key="10">
    <source>
        <dbReference type="PROSITE" id="PS51914"/>
    </source>
</evidence>
<comment type="subcellular location">
    <subcellularLocation>
        <location evidence="1">Endoplasmic reticulum lumen</location>
    </subcellularLocation>
</comment>
<dbReference type="SUPFAM" id="SSF50911">
    <property type="entry name" value="Mannose 6-phosphate receptor domain"/>
    <property type="match status" value="2"/>
</dbReference>
<dbReference type="GO" id="GO:0030968">
    <property type="term" value="P:endoplasmic reticulum unfolded protein response"/>
    <property type="evidence" value="ECO:0007669"/>
    <property type="project" value="InterPro"/>
</dbReference>
<evidence type="ECO:0000256" key="8">
    <source>
        <dbReference type="ARBA" id="ARBA00041661"/>
    </source>
</evidence>
<dbReference type="STRING" id="400727.A0A2T7NYW5"/>
<feature type="compositionally biased region" description="Basic and acidic residues" evidence="9">
    <location>
        <begin position="10"/>
        <end position="21"/>
    </location>
</feature>
<organism evidence="11 12">
    <name type="scientific">Pomacea canaliculata</name>
    <name type="common">Golden apple snail</name>
    <dbReference type="NCBI Taxonomy" id="400727"/>
    <lineage>
        <taxon>Eukaryota</taxon>
        <taxon>Metazoa</taxon>
        <taxon>Spiralia</taxon>
        <taxon>Lophotrochozoa</taxon>
        <taxon>Mollusca</taxon>
        <taxon>Gastropoda</taxon>
        <taxon>Caenogastropoda</taxon>
        <taxon>Architaenioglossa</taxon>
        <taxon>Ampullarioidea</taxon>
        <taxon>Ampullariidae</taxon>
        <taxon>Pomacea</taxon>
    </lineage>
</organism>
<gene>
    <name evidence="11" type="ORF">C0Q70_14044</name>
</gene>
<evidence type="ECO:0000256" key="3">
    <source>
        <dbReference type="ARBA" id="ARBA00022737"/>
    </source>
</evidence>
<proteinExistence type="predicted"/>
<evidence type="ECO:0000256" key="6">
    <source>
        <dbReference type="ARBA" id="ARBA00037585"/>
    </source>
</evidence>
<dbReference type="InterPro" id="IPR009011">
    <property type="entry name" value="Man6P_isomerase_rcpt-bd_dom_sf"/>
</dbReference>
<sequence>MFTSGVTTTAKERDNKNEFGKPPDSPRSPFPSLTRLFSLSTWLAEGCKKSCQHSSQAGNAITCYVMLRDESHTFVASSRKHQENIDGYTGPSATELMESLFHKTSCSYRLESYWTYELCHGRHLRQYHESKEMGKKPKLQEYILGLGHLASTSTQTGTDKAGSGVASQDLTDKNIKYRKIDGIDLPYYEVWMSEGTPCDLTNQPRRTHALYVCQPDGNGELYELKEISTCEYEVMVLTSVLCSHPLFRPKDLPVNKISCHSMSGAPPKPSQLQAWEIESSRLTLQQENLFETSTEPLEGEEHEPQPVTPPPKEHSAPKAASSAGTSTPIGELTDRQMLKDILSGDYCLQGGTGWWKHEICLGQYARQFHKDRSGEISILLGQFNEATHLQWLNDHPNKRPKPPGQRKVLNYMYGGGDICDLTGKHRFVEVRLKCVPNSQNPHGVSLFLSEPASCEYVLVVESAMFCELIDKADNNALIKDPDL</sequence>
<feature type="domain" description="MRH" evidence="10">
    <location>
        <begin position="104"/>
        <end position="244"/>
    </location>
</feature>
<dbReference type="GO" id="GO:0005788">
    <property type="term" value="C:endoplasmic reticulum lumen"/>
    <property type="evidence" value="ECO:0007669"/>
    <property type="project" value="UniProtKB-SubCell"/>
</dbReference>
<dbReference type="FunFam" id="2.70.130.10:FF:000001">
    <property type="entry name" value="Endoplasmic reticulum lectin 1"/>
    <property type="match status" value="1"/>
</dbReference>
<dbReference type="PROSITE" id="PS51914">
    <property type="entry name" value="MRH"/>
    <property type="match status" value="2"/>
</dbReference>
<name>A0A2T7NYW5_POMCA</name>
<evidence type="ECO:0000313" key="11">
    <source>
        <dbReference type="EMBL" id="PVD26370.1"/>
    </source>
</evidence>
<dbReference type="EMBL" id="PZQS01000008">
    <property type="protein sequence ID" value="PVD26370.1"/>
    <property type="molecule type" value="Genomic_DNA"/>
</dbReference>
<evidence type="ECO:0000256" key="2">
    <source>
        <dbReference type="ARBA" id="ARBA00022729"/>
    </source>
</evidence>
<comment type="function">
    <text evidence="6">Probable lectin that binds selectively to improperly folded lumenal proteins. May function in endoplasmic reticulum quality control and endoplasmic reticulum-associated degradation (ERAD) of both non-glycosylated proteins and glycoproteins.</text>
</comment>
<dbReference type="Pfam" id="PF07915">
    <property type="entry name" value="PRKCSH"/>
    <property type="match status" value="2"/>
</dbReference>
<dbReference type="AlphaFoldDB" id="A0A2T7NYW5"/>
<keyword evidence="5" id="KW-1015">Disulfide bond</keyword>
<dbReference type="Proteomes" id="UP000245119">
    <property type="component" value="Linkage Group LG8"/>
</dbReference>
<evidence type="ECO:0000256" key="9">
    <source>
        <dbReference type="SAM" id="MobiDB-lite"/>
    </source>
</evidence>